<dbReference type="CDD" id="cd01822">
    <property type="entry name" value="Lysophospholipase_L1_like"/>
    <property type="match status" value="1"/>
</dbReference>
<gene>
    <name evidence="4" type="ORF">METZ01_LOCUS75000</name>
</gene>
<dbReference type="InterPro" id="IPR036514">
    <property type="entry name" value="SGNH_hydro_sf"/>
</dbReference>
<dbReference type="EMBL" id="UINC01005570">
    <property type="protein sequence ID" value="SVA22146.1"/>
    <property type="molecule type" value="Genomic_DNA"/>
</dbReference>
<dbReference type="InterPro" id="IPR013830">
    <property type="entry name" value="SGNH_hydro"/>
</dbReference>
<dbReference type="InterPro" id="IPR051532">
    <property type="entry name" value="Ester_Hydrolysis_Enzymes"/>
</dbReference>
<feature type="non-terminal residue" evidence="4">
    <location>
        <position position="1"/>
    </location>
</feature>
<feature type="transmembrane region" description="Helical" evidence="2">
    <location>
        <begin position="21"/>
        <end position="39"/>
    </location>
</feature>
<proteinExistence type="predicted"/>
<evidence type="ECO:0000259" key="3">
    <source>
        <dbReference type="Pfam" id="PF13472"/>
    </source>
</evidence>
<dbReference type="PANTHER" id="PTHR30383">
    <property type="entry name" value="THIOESTERASE 1/PROTEASE 1/LYSOPHOSPHOLIPASE L1"/>
    <property type="match status" value="1"/>
</dbReference>
<evidence type="ECO:0000256" key="2">
    <source>
        <dbReference type="SAM" id="Phobius"/>
    </source>
</evidence>
<feature type="region of interest" description="Disordered" evidence="1">
    <location>
        <begin position="48"/>
        <end position="68"/>
    </location>
</feature>
<dbReference type="Gene3D" id="3.40.50.1110">
    <property type="entry name" value="SGNH hydrolase"/>
    <property type="match status" value="1"/>
</dbReference>
<keyword evidence="2" id="KW-0812">Transmembrane</keyword>
<dbReference type="GO" id="GO:0004622">
    <property type="term" value="F:phosphatidylcholine lysophospholipase activity"/>
    <property type="evidence" value="ECO:0007669"/>
    <property type="project" value="TreeGrafter"/>
</dbReference>
<evidence type="ECO:0000313" key="4">
    <source>
        <dbReference type="EMBL" id="SVA22146.1"/>
    </source>
</evidence>
<dbReference type="GO" id="GO:0006629">
    <property type="term" value="P:lipid metabolic process"/>
    <property type="evidence" value="ECO:0007669"/>
    <property type="project" value="InterPro"/>
</dbReference>
<feature type="domain" description="SGNH hydrolase-type esterase" evidence="3">
    <location>
        <begin position="77"/>
        <end position="237"/>
    </location>
</feature>
<keyword evidence="2" id="KW-0472">Membrane</keyword>
<keyword evidence="2" id="KW-1133">Transmembrane helix</keyword>
<dbReference type="PANTHER" id="PTHR30383:SF24">
    <property type="entry name" value="THIOESTERASE 1_PROTEASE 1_LYSOPHOSPHOLIPASE L1"/>
    <property type="match status" value="1"/>
</dbReference>
<dbReference type="InterPro" id="IPR008265">
    <property type="entry name" value="Lipase_GDSL_AS"/>
</dbReference>
<dbReference type="AlphaFoldDB" id="A0A381U1M3"/>
<dbReference type="SUPFAM" id="SSF52266">
    <property type="entry name" value="SGNH hydrolase"/>
    <property type="match status" value="1"/>
</dbReference>
<accession>A0A381U1M3</accession>
<name>A0A381U1M3_9ZZZZ</name>
<dbReference type="PROSITE" id="PS01098">
    <property type="entry name" value="LIPASE_GDSL_SER"/>
    <property type="match status" value="1"/>
</dbReference>
<protein>
    <recommendedName>
        <fullName evidence="3">SGNH hydrolase-type esterase domain-containing protein</fullName>
    </recommendedName>
</protein>
<evidence type="ECO:0000256" key="1">
    <source>
        <dbReference type="SAM" id="MobiDB-lite"/>
    </source>
</evidence>
<reference evidence="4" key="1">
    <citation type="submission" date="2018-05" db="EMBL/GenBank/DDBJ databases">
        <authorList>
            <person name="Lanie J.A."/>
            <person name="Ng W.-L."/>
            <person name="Kazmierczak K.M."/>
            <person name="Andrzejewski T.M."/>
            <person name="Davidsen T.M."/>
            <person name="Wayne K.J."/>
            <person name="Tettelin H."/>
            <person name="Glass J.I."/>
            <person name="Rusch D."/>
            <person name="Podicherti R."/>
            <person name="Tsui H.-C.T."/>
            <person name="Winkler M.E."/>
        </authorList>
    </citation>
    <scope>NUCLEOTIDE SEQUENCE</scope>
</reference>
<sequence>VDVQEHPHSANRMHIQMRLSAGVRIARLLVLPVVLSAIACVADRVPRGSEPANHEVAPSVESPLGTAPDKGRPRIVVLGDSLTAGLGLAADQTFPAHLQTMVAVAGQPYEIVNAGVSGDTTAGGLRRLEWSLAGNIHVLIVALGANDGMRGLPVDAMKANLGEIIRSAQTRGALVLLTGMEAPPNMGLAYTEEFRRAFSELAEENDVAFVPFLLDGVAGRVELNQGDGIHPNPEGAAKIANLLWPTLVSLLDNSAVQ</sequence>
<dbReference type="Pfam" id="PF13472">
    <property type="entry name" value="Lipase_GDSL_2"/>
    <property type="match status" value="1"/>
</dbReference>
<organism evidence="4">
    <name type="scientific">marine metagenome</name>
    <dbReference type="NCBI Taxonomy" id="408172"/>
    <lineage>
        <taxon>unclassified sequences</taxon>
        <taxon>metagenomes</taxon>
        <taxon>ecological metagenomes</taxon>
    </lineage>
</organism>